<dbReference type="CDD" id="cd16440">
    <property type="entry name" value="beta_Kdo_transferase_KpsC_1"/>
    <property type="match status" value="1"/>
</dbReference>
<dbReference type="GO" id="GO:0015774">
    <property type="term" value="P:polysaccharide transport"/>
    <property type="evidence" value="ECO:0007669"/>
    <property type="project" value="InterPro"/>
</dbReference>
<evidence type="ECO:0000313" key="2">
    <source>
        <dbReference type="Proteomes" id="UP000236416"/>
    </source>
</evidence>
<dbReference type="InterPro" id="IPR007833">
    <property type="entry name" value="Capsule_polysaccharide_synth"/>
</dbReference>
<proteinExistence type="predicted"/>
<sequence length="646" mass="71710">MPHSSSQPVAVAGWGLRPSTARARAYAERNGLPYLALEDGFLRSLGLGVAGVPPLSIVVDDLGIYYDASGASRLEQLIADSELTDDQLRQSRRGLAWLRRYRLSKYNHAPERNLPPRSGHTRVLVLDQTEGDVSVRLGGADTQTFQSMLDAACREHPDAEIWVKTHPDVVAGKKRGYLPRAPTGVCLLPEDVCPQSLLSQVDVVYTATSHMGFEALVAGCRVVCFGMPWYAGWGLTDDRHPAMDALKPRRYRARTLEQLFHAAYLRYARYIQPETGQPGTFFDVAEWIRLNRALREQSRGTLWCVGMSLWKRAVVWPFLKTPDNRMRFVRRLPARLPPDSRVVGWGLRAPLCEQAQKRGLPMLSMEDGFLRSVGLGSNLQPPLSLVVDGGGLYYAYQSDSDLEALLNQAQPDADDCARAARLRQRLVAGRISKYNVGGAFRLPETAVSKRVLLVPGQVEDDASIRTGSPQIHSNLALLQAARLANPQAWIVYKPHPDVIAGNRKGAVPADALAALADQVAIDADISDCLRVSDEVHTMTSLAGFEALLQGKTVHCYGAPFYAGWGLTQDRIDLPHRRRRLSLDELVHGVLIAYPRYVLPGRPGFARVEAVADHLEKQKQGTRHASLRSHWLQRQWRKVCGLMKTLN</sequence>
<keyword evidence="2" id="KW-1185">Reference proteome</keyword>
<dbReference type="GO" id="GO:0000271">
    <property type="term" value="P:polysaccharide biosynthetic process"/>
    <property type="evidence" value="ECO:0007669"/>
    <property type="project" value="InterPro"/>
</dbReference>
<dbReference type="Pfam" id="PF05159">
    <property type="entry name" value="Capsule_synth"/>
    <property type="match status" value="3"/>
</dbReference>
<organism evidence="1 2">
    <name type="scientific">Chromobacterium sinusclupearum</name>
    <dbReference type="NCBI Taxonomy" id="2077146"/>
    <lineage>
        <taxon>Bacteria</taxon>
        <taxon>Pseudomonadati</taxon>
        <taxon>Pseudomonadota</taxon>
        <taxon>Betaproteobacteria</taxon>
        <taxon>Neisseriales</taxon>
        <taxon>Chromobacteriaceae</taxon>
        <taxon>Chromobacterium</taxon>
    </lineage>
</organism>
<dbReference type="GO" id="GO:0016740">
    <property type="term" value="F:transferase activity"/>
    <property type="evidence" value="ECO:0007669"/>
    <property type="project" value="UniProtKB-KW"/>
</dbReference>
<dbReference type="CDD" id="cd16439">
    <property type="entry name" value="beta_Kdo_transferase_KpsC_2"/>
    <property type="match status" value="1"/>
</dbReference>
<dbReference type="AlphaFoldDB" id="A0A2K4MKR8"/>
<reference evidence="1 2" key="1">
    <citation type="submission" date="2018-01" db="EMBL/GenBank/DDBJ databases">
        <title>Genomic Sequence of Chromobacterium MWU13-2610 from wild cranberry bogs within the Cape Cod National Seashore.</title>
        <authorList>
            <person name="O'Hara-Hanley K."/>
            <person name="Soby S."/>
            <person name="Harrison A."/>
        </authorList>
    </citation>
    <scope>NUCLEOTIDE SEQUENCE [LARGE SCALE GENOMIC DNA]</scope>
    <source>
        <strain evidence="1 2">MWU13-2610</strain>
    </source>
</reference>
<gene>
    <name evidence="1" type="ORF">C2134_17495</name>
</gene>
<protein>
    <submittedName>
        <fullName evidence="1">Beta-3-deoxy-D-manno-oct-2-ulosonic acid transferase</fullName>
    </submittedName>
</protein>
<keyword evidence="1" id="KW-0808">Transferase</keyword>
<comment type="caution">
    <text evidence="1">The sequence shown here is derived from an EMBL/GenBank/DDBJ whole genome shotgun (WGS) entry which is preliminary data.</text>
</comment>
<dbReference type="EMBL" id="PPTF01000073">
    <property type="protein sequence ID" value="POA97694.1"/>
    <property type="molecule type" value="Genomic_DNA"/>
</dbReference>
<name>A0A2K4MKR8_9NEIS</name>
<dbReference type="Proteomes" id="UP000236416">
    <property type="component" value="Unassembled WGS sequence"/>
</dbReference>
<accession>A0A2K4MKR8</accession>
<evidence type="ECO:0000313" key="1">
    <source>
        <dbReference type="EMBL" id="POA97694.1"/>
    </source>
</evidence>